<dbReference type="NCBIfam" id="TIGR00536">
    <property type="entry name" value="hemK_fam"/>
    <property type="match status" value="1"/>
</dbReference>
<dbReference type="InterPro" id="IPR007848">
    <property type="entry name" value="Small_mtfrase_dom"/>
</dbReference>
<keyword evidence="3 5" id="KW-0949">S-adenosyl-L-methionine</keyword>
<dbReference type="Gene3D" id="3.40.50.150">
    <property type="entry name" value="Vaccinia Virus protein VP39"/>
    <property type="match status" value="1"/>
</dbReference>
<feature type="binding site" evidence="5">
    <location>
        <position position="195"/>
    </location>
    <ligand>
        <name>S-adenosyl-L-methionine</name>
        <dbReference type="ChEBI" id="CHEBI:59789"/>
    </ligand>
</feature>
<dbReference type="InterPro" id="IPR029063">
    <property type="entry name" value="SAM-dependent_MTases_sf"/>
</dbReference>
<evidence type="ECO:0000256" key="1">
    <source>
        <dbReference type="ARBA" id="ARBA00022603"/>
    </source>
</evidence>
<dbReference type="InterPro" id="IPR002052">
    <property type="entry name" value="DNA_methylase_N6_adenine_CS"/>
</dbReference>
<feature type="binding site" evidence="5">
    <location>
        <begin position="245"/>
        <end position="248"/>
    </location>
    <ligand>
        <name>substrate</name>
    </ligand>
</feature>
<keyword evidence="2 5" id="KW-0808">Transferase</keyword>
<evidence type="ECO:0000259" key="7">
    <source>
        <dbReference type="Pfam" id="PF05175"/>
    </source>
</evidence>
<dbReference type="InterPro" id="IPR004556">
    <property type="entry name" value="HemK-like"/>
</dbReference>
<dbReference type="HAMAP" id="MF_02126">
    <property type="entry name" value="RF_methyltr_PrmC"/>
    <property type="match status" value="1"/>
</dbReference>
<feature type="binding site" evidence="5">
    <location>
        <position position="245"/>
    </location>
    <ligand>
        <name>S-adenosyl-L-methionine</name>
        <dbReference type="ChEBI" id="CHEBI:59789"/>
    </ligand>
</feature>
<dbReference type="PROSITE" id="PS00092">
    <property type="entry name" value="N6_MTASE"/>
    <property type="match status" value="1"/>
</dbReference>
<evidence type="ECO:0000256" key="6">
    <source>
        <dbReference type="SAM" id="MobiDB-lite"/>
    </source>
</evidence>
<gene>
    <name evidence="5" type="primary">prmC</name>
    <name evidence="9" type="ORF">ACFQMJ_16500</name>
</gene>
<dbReference type="RefSeq" id="WP_378046093.1">
    <property type="nucleotide sequence ID" value="NZ_JBHMDN010000010.1"/>
</dbReference>
<dbReference type="InterPro" id="IPR019874">
    <property type="entry name" value="RF_methyltr_PrmC"/>
</dbReference>
<name>A0ABW2FDC6_9BACL</name>
<evidence type="ECO:0000256" key="5">
    <source>
        <dbReference type="HAMAP-Rule" id="MF_02126"/>
    </source>
</evidence>
<dbReference type="SUPFAM" id="SSF53335">
    <property type="entry name" value="S-adenosyl-L-methionine-dependent methyltransferases"/>
    <property type="match status" value="1"/>
</dbReference>
<dbReference type="Proteomes" id="UP001596378">
    <property type="component" value="Unassembled WGS sequence"/>
</dbReference>
<keyword evidence="10" id="KW-1185">Reference proteome</keyword>
<dbReference type="CDD" id="cd02440">
    <property type="entry name" value="AdoMet_MTases"/>
    <property type="match status" value="1"/>
</dbReference>
<dbReference type="PANTHER" id="PTHR18895">
    <property type="entry name" value="HEMK METHYLTRANSFERASE"/>
    <property type="match status" value="1"/>
</dbReference>
<dbReference type="GO" id="GO:0008168">
    <property type="term" value="F:methyltransferase activity"/>
    <property type="evidence" value="ECO:0007669"/>
    <property type="project" value="UniProtKB-KW"/>
</dbReference>
<evidence type="ECO:0000256" key="4">
    <source>
        <dbReference type="ARBA" id="ARBA00048391"/>
    </source>
</evidence>
<evidence type="ECO:0000256" key="3">
    <source>
        <dbReference type="ARBA" id="ARBA00022691"/>
    </source>
</evidence>
<keyword evidence="1 5" id="KW-0489">Methyltransferase</keyword>
<protein>
    <recommendedName>
        <fullName evidence="5">Release factor glutamine methyltransferase</fullName>
        <shortName evidence="5">RF MTase</shortName>
        <ecNumber evidence="5">2.1.1.297</ecNumber>
    </recommendedName>
    <alternativeName>
        <fullName evidence="5">N5-glutamine methyltransferase PrmC</fullName>
    </alternativeName>
    <alternativeName>
        <fullName evidence="5">Protein-(glutamine-N5) MTase PrmC</fullName>
    </alternativeName>
    <alternativeName>
        <fullName evidence="5">Protein-glutamine N-methyltransferase PrmC</fullName>
    </alternativeName>
</protein>
<feature type="domain" description="Methyltransferase small" evidence="7">
    <location>
        <begin position="167"/>
        <end position="248"/>
    </location>
</feature>
<dbReference type="Pfam" id="PF17827">
    <property type="entry name" value="PrmC_N"/>
    <property type="match status" value="1"/>
</dbReference>
<dbReference type="Gene3D" id="1.10.8.10">
    <property type="entry name" value="DNA helicase RuvA subunit, C-terminal domain"/>
    <property type="match status" value="1"/>
</dbReference>
<evidence type="ECO:0000313" key="9">
    <source>
        <dbReference type="EMBL" id="MFC7150129.1"/>
    </source>
</evidence>
<dbReference type="PANTHER" id="PTHR18895:SF74">
    <property type="entry name" value="MTRF1L RELEASE FACTOR GLUTAMINE METHYLTRANSFERASE"/>
    <property type="match status" value="1"/>
</dbReference>
<comment type="similarity">
    <text evidence="5">Belongs to the protein N5-glutamine methyltransferase family. PrmC subfamily.</text>
</comment>
<dbReference type="InterPro" id="IPR040758">
    <property type="entry name" value="PrmC_N"/>
</dbReference>
<comment type="function">
    <text evidence="5">Methylates the class 1 translation termination release factors RF1/PrfA and RF2/PrfB on the glutamine residue of the universally conserved GGQ motif.</text>
</comment>
<dbReference type="Pfam" id="PF05175">
    <property type="entry name" value="MTS"/>
    <property type="match status" value="1"/>
</dbReference>
<dbReference type="EMBL" id="JBHTAI010000009">
    <property type="protein sequence ID" value="MFC7150129.1"/>
    <property type="molecule type" value="Genomic_DNA"/>
</dbReference>
<comment type="caution">
    <text evidence="5">Lacks conserved residue(s) required for the propagation of feature annotation.</text>
</comment>
<evidence type="ECO:0000256" key="2">
    <source>
        <dbReference type="ARBA" id="ARBA00022679"/>
    </source>
</evidence>
<comment type="caution">
    <text evidence="9">The sequence shown here is derived from an EMBL/GenBank/DDBJ whole genome shotgun (WGS) entry which is preliminary data.</text>
</comment>
<reference evidence="10" key="1">
    <citation type="journal article" date="2019" name="Int. J. Syst. Evol. Microbiol.">
        <title>The Global Catalogue of Microorganisms (GCM) 10K type strain sequencing project: providing services to taxonomists for standard genome sequencing and annotation.</title>
        <authorList>
            <consortium name="The Broad Institute Genomics Platform"/>
            <consortium name="The Broad Institute Genome Sequencing Center for Infectious Disease"/>
            <person name="Wu L."/>
            <person name="Ma J."/>
        </authorList>
    </citation>
    <scope>NUCLEOTIDE SEQUENCE [LARGE SCALE GENOMIC DNA]</scope>
    <source>
        <strain evidence="10">KCTC 12907</strain>
    </source>
</reference>
<feature type="domain" description="Release factor glutamine methyltransferase N-terminal" evidence="8">
    <location>
        <begin position="15"/>
        <end position="85"/>
    </location>
</feature>
<evidence type="ECO:0000259" key="8">
    <source>
        <dbReference type="Pfam" id="PF17827"/>
    </source>
</evidence>
<dbReference type="EC" id="2.1.1.297" evidence="5"/>
<sequence>MSLERNSGRPPTLGEAWRAGADRLEQAGVEEANADAELLLLYALGIGKAELLRDLREPFPEGKNKAWLELLERRATGVPVQYAVGEQFFYGRAFEVTSAVLIPRPETELLAEAVLQAGDRIWPPESGRGAGSAAKGQSAISGVEGHEAGTATEGQVGGREASPFAPVVLDVGTGSGALAVTLAAERPLWRVTASDLSEAALQVARGNARKHGADGRISFVQGDLLQPFVRSAADGGLQVDILVSNPPYIPSLDIPGLQREVRDHEPRLALDGGEDGLNPYRTMARQLKELPKLPRIVAWEVGAGQAREVAELLSAAADWAEIRFVTDYAGIERHVVAVR</sequence>
<organism evidence="9 10">
    <name type="scientific">Cohnella cellulosilytica</name>
    <dbReference type="NCBI Taxonomy" id="986710"/>
    <lineage>
        <taxon>Bacteria</taxon>
        <taxon>Bacillati</taxon>
        <taxon>Bacillota</taxon>
        <taxon>Bacilli</taxon>
        <taxon>Bacillales</taxon>
        <taxon>Paenibacillaceae</taxon>
        <taxon>Cohnella</taxon>
    </lineage>
</organism>
<accession>A0ABW2FDC6</accession>
<feature type="region of interest" description="Disordered" evidence="6">
    <location>
        <begin position="122"/>
        <end position="141"/>
    </location>
</feature>
<feature type="binding site" evidence="5">
    <location>
        <begin position="172"/>
        <end position="176"/>
    </location>
    <ligand>
        <name>S-adenosyl-L-methionine</name>
        <dbReference type="ChEBI" id="CHEBI:59789"/>
    </ligand>
</feature>
<evidence type="ECO:0000313" key="10">
    <source>
        <dbReference type="Proteomes" id="UP001596378"/>
    </source>
</evidence>
<proteinExistence type="inferred from homology"/>
<dbReference type="InterPro" id="IPR050320">
    <property type="entry name" value="N5-glutamine_MTase"/>
</dbReference>
<comment type="catalytic activity">
    <reaction evidence="4 5">
        <text>L-glutaminyl-[peptide chain release factor] + S-adenosyl-L-methionine = N(5)-methyl-L-glutaminyl-[peptide chain release factor] + S-adenosyl-L-homocysteine + H(+)</text>
        <dbReference type="Rhea" id="RHEA:42896"/>
        <dbReference type="Rhea" id="RHEA-COMP:10271"/>
        <dbReference type="Rhea" id="RHEA-COMP:10272"/>
        <dbReference type="ChEBI" id="CHEBI:15378"/>
        <dbReference type="ChEBI" id="CHEBI:30011"/>
        <dbReference type="ChEBI" id="CHEBI:57856"/>
        <dbReference type="ChEBI" id="CHEBI:59789"/>
        <dbReference type="ChEBI" id="CHEBI:61891"/>
        <dbReference type="EC" id="2.1.1.297"/>
    </reaction>
</comment>
<dbReference type="GO" id="GO:0032259">
    <property type="term" value="P:methylation"/>
    <property type="evidence" value="ECO:0007669"/>
    <property type="project" value="UniProtKB-KW"/>
</dbReference>